<dbReference type="GeneID" id="36331481"/>
<feature type="region of interest" description="Disordered" evidence="1">
    <location>
        <begin position="150"/>
        <end position="183"/>
    </location>
</feature>
<dbReference type="AlphaFoldDB" id="A0A1X6MRC3"/>
<dbReference type="EMBL" id="KZ110603">
    <property type="protein sequence ID" value="OSX58937.1"/>
    <property type="molecule type" value="Genomic_DNA"/>
</dbReference>
<name>A0A1X6MRC3_9APHY</name>
<evidence type="ECO:0000313" key="3">
    <source>
        <dbReference type="EMBL" id="OSX58937.1"/>
    </source>
</evidence>
<evidence type="ECO:0000256" key="2">
    <source>
        <dbReference type="SAM" id="Phobius"/>
    </source>
</evidence>
<gene>
    <name evidence="3" type="ORF">POSPLADRAFT_1151427</name>
</gene>
<organism evidence="3 4">
    <name type="scientific">Postia placenta MAD-698-R-SB12</name>
    <dbReference type="NCBI Taxonomy" id="670580"/>
    <lineage>
        <taxon>Eukaryota</taxon>
        <taxon>Fungi</taxon>
        <taxon>Dikarya</taxon>
        <taxon>Basidiomycota</taxon>
        <taxon>Agaricomycotina</taxon>
        <taxon>Agaricomycetes</taxon>
        <taxon>Polyporales</taxon>
        <taxon>Adustoporiaceae</taxon>
        <taxon>Rhodonia</taxon>
    </lineage>
</organism>
<keyword evidence="2" id="KW-0472">Membrane</keyword>
<reference evidence="3 4" key="1">
    <citation type="submission" date="2017-04" db="EMBL/GenBank/DDBJ databases">
        <title>Genome Sequence of the Model Brown-Rot Fungus Postia placenta SB12.</title>
        <authorList>
            <consortium name="DOE Joint Genome Institute"/>
            <person name="Gaskell J."/>
            <person name="Kersten P."/>
            <person name="Larrondo L.F."/>
            <person name="Canessa P."/>
            <person name="Martinez D."/>
            <person name="Hibbett D."/>
            <person name="Schmoll M."/>
            <person name="Kubicek C.P."/>
            <person name="Martinez A.T."/>
            <person name="Yadav J."/>
            <person name="Master E."/>
            <person name="Magnuson J.K."/>
            <person name="James T."/>
            <person name="Yaver D."/>
            <person name="Berka R."/>
            <person name="Labutti K."/>
            <person name="Lipzen A."/>
            <person name="Aerts A."/>
            <person name="Barry K."/>
            <person name="Henrissat B."/>
            <person name="Blanchette R."/>
            <person name="Grigoriev I."/>
            <person name="Cullen D."/>
        </authorList>
    </citation>
    <scope>NUCLEOTIDE SEQUENCE [LARGE SCALE GENOMIC DNA]</scope>
    <source>
        <strain evidence="3 4">MAD-698-R-SB12</strain>
    </source>
</reference>
<sequence length="265" mass="28741">MTPWPGAVADAGTVAALATGAVSLIAGGGLYAILRRYSSSKRLDHIRTTLADMTVFINGINEDERRLVEERLGRPGFIENTKTTIQNVGMFVPQLSLMLQDAGKYAQYGPARPESWNPLKSQICAHMEEISELRQDLMNTTQAVRKEAREAVAGHSTDNHFPSNWRKSAPAPQCNSQTNSVSPTLSYHALPEGEVSNDVVNPEVPTSLPAAATVGLARSPWQNLSKTAILRVRRIGAEHTVPPLSAPTTARVDIQLGDVVRTPED</sequence>
<dbReference type="Proteomes" id="UP000194127">
    <property type="component" value="Unassembled WGS sequence"/>
</dbReference>
<dbReference type="RefSeq" id="XP_024335731.1">
    <property type="nucleotide sequence ID" value="XM_024486532.1"/>
</dbReference>
<dbReference type="OrthoDB" id="10327914at2759"/>
<keyword evidence="4" id="KW-1185">Reference proteome</keyword>
<accession>A0A1X6MRC3</accession>
<keyword evidence="2" id="KW-1133">Transmembrane helix</keyword>
<feature type="transmembrane region" description="Helical" evidence="2">
    <location>
        <begin position="12"/>
        <end position="34"/>
    </location>
</feature>
<evidence type="ECO:0000313" key="4">
    <source>
        <dbReference type="Proteomes" id="UP000194127"/>
    </source>
</evidence>
<protein>
    <submittedName>
        <fullName evidence="3">Uncharacterized protein</fullName>
    </submittedName>
</protein>
<feature type="compositionally biased region" description="Polar residues" evidence="1">
    <location>
        <begin position="173"/>
        <end position="183"/>
    </location>
</feature>
<proteinExistence type="predicted"/>
<evidence type="ECO:0000256" key="1">
    <source>
        <dbReference type="SAM" id="MobiDB-lite"/>
    </source>
</evidence>
<keyword evidence="2" id="KW-0812">Transmembrane</keyword>